<dbReference type="AlphaFoldDB" id="A0A844XQK8"/>
<dbReference type="GO" id="GO:0016020">
    <property type="term" value="C:membrane"/>
    <property type="evidence" value="ECO:0007669"/>
    <property type="project" value="UniProtKB-SubCell"/>
</dbReference>
<evidence type="ECO:0000259" key="6">
    <source>
        <dbReference type="PROSITE" id="PS52015"/>
    </source>
</evidence>
<dbReference type="OrthoDB" id="7585155at2"/>
<evidence type="ECO:0000256" key="2">
    <source>
        <dbReference type="ARBA" id="ARBA00022692"/>
    </source>
</evidence>
<organism evidence="7 8">
    <name type="scientific">Qipengyuania vulgaris</name>
    <dbReference type="NCBI Taxonomy" id="291985"/>
    <lineage>
        <taxon>Bacteria</taxon>
        <taxon>Pseudomonadati</taxon>
        <taxon>Pseudomonadota</taxon>
        <taxon>Alphaproteobacteria</taxon>
        <taxon>Sphingomonadales</taxon>
        <taxon>Erythrobacteraceae</taxon>
        <taxon>Qipengyuania</taxon>
    </lineage>
</organism>
<dbReference type="Proteomes" id="UP000448199">
    <property type="component" value="Unassembled WGS sequence"/>
</dbReference>
<dbReference type="NCBIfam" id="TIGR01352">
    <property type="entry name" value="tonB_Cterm"/>
    <property type="match status" value="1"/>
</dbReference>
<name>A0A844XQK8_9SPHN</name>
<dbReference type="Gene3D" id="3.30.1150.10">
    <property type="match status" value="1"/>
</dbReference>
<sequence length="227" mass="24302">MSFVDQKRGPSPTGIASAIIVQAAIGAAVITGLSVAGGVVDPPEILDTWDVRPTPPPEPVQPPEPEVKPDVRPEVTTELPVIIPKPEFDFDQIQPTYDSTELALDRPLVIEPGPVSEKPPAPPAPVPTFDSVSAKPRNDPGNWLSDRDYKSAWARRELTGVASFRLDIAATGRVTGCRITGSTGHSELDQATCSLIQRRARFEPARGSNGEPVAGSFSSSVRWQLPN</sequence>
<protein>
    <submittedName>
        <fullName evidence="7">TonB family protein</fullName>
    </submittedName>
</protein>
<dbReference type="RefSeq" id="WP_160727371.1">
    <property type="nucleotide sequence ID" value="NZ_WTYC01000002.1"/>
</dbReference>
<dbReference type="GO" id="GO:0055085">
    <property type="term" value="P:transmembrane transport"/>
    <property type="evidence" value="ECO:0007669"/>
    <property type="project" value="InterPro"/>
</dbReference>
<keyword evidence="8" id="KW-1185">Reference proteome</keyword>
<feature type="region of interest" description="Disordered" evidence="5">
    <location>
        <begin position="111"/>
        <end position="140"/>
    </location>
</feature>
<evidence type="ECO:0000256" key="4">
    <source>
        <dbReference type="ARBA" id="ARBA00023136"/>
    </source>
</evidence>
<gene>
    <name evidence="7" type="ORF">GRI69_06115</name>
</gene>
<feature type="compositionally biased region" description="Pro residues" evidence="5">
    <location>
        <begin position="53"/>
        <end position="64"/>
    </location>
</feature>
<reference evidence="7 8" key="1">
    <citation type="submission" date="2019-12" db="EMBL/GenBank/DDBJ databases">
        <title>Genomic-based taxomic classification of the family Erythrobacteraceae.</title>
        <authorList>
            <person name="Xu L."/>
        </authorList>
    </citation>
    <scope>NUCLEOTIDE SEQUENCE [LARGE SCALE GENOMIC DNA]</scope>
    <source>
        <strain evidence="7 8">DSM 17792</strain>
    </source>
</reference>
<evidence type="ECO:0000256" key="1">
    <source>
        <dbReference type="ARBA" id="ARBA00004167"/>
    </source>
</evidence>
<accession>A0A844XQK8</accession>
<evidence type="ECO:0000256" key="5">
    <source>
        <dbReference type="SAM" id="MobiDB-lite"/>
    </source>
</evidence>
<feature type="compositionally biased region" description="Pro residues" evidence="5">
    <location>
        <begin position="117"/>
        <end position="126"/>
    </location>
</feature>
<evidence type="ECO:0000313" key="7">
    <source>
        <dbReference type="EMBL" id="MXO47826.1"/>
    </source>
</evidence>
<dbReference type="SUPFAM" id="SSF74653">
    <property type="entry name" value="TolA/TonB C-terminal domain"/>
    <property type="match status" value="1"/>
</dbReference>
<feature type="region of interest" description="Disordered" evidence="5">
    <location>
        <begin position="203"/>
        <end position="227"/>
    </location>
</feature>
<dbReference type="InterPro" id="IPR037682">
    <property type="entry name" value="TonB_C"/>
</dbReference>
<feature type="region of interest" description="Disordered" evidence="5">
    <location>
        <begin position="46"/>
        <end position="71"/>
    </location>
</feature>
<comment type="subcellular location">
    <subcellularLocation>
        <location evidence="1">Membrane</location>
        <topology evidence="1">Single-pass membrane protein</topology>
    </subcellularLocation>
</comment>
<evidence type="ECO:0000256" key="3">
    <source>
        <dbReference type="ARBA" id="ARBA00022989"/>
    </source>
</evidence>
<dbReference type="EMBL" id="WTYC01000002">
    <property type="protein sequence ID" value="MXO47826.1"/>
    <property type="molecule type" value="Genomic_DNA"/>
</dbReference>
<proteinExistence type="predicted"/>
<evidence type="ECO:0000313" key="8">
    <source>
        <dbReference type="Proteomes" id="UP000448199"/>
    </source>
</evidence>
<dbReference type="InterPro" id="IPR006260">
    <property type="entry name" value="TonB/TolA_C"/>
</dbReference>
<feature type="compositionally biased region" description="Polar residues" evidence="5">
    <location>
        <begin position="216"/>
        <end position="227"/>
    </location>
</feature>
<keyword evidence="3" id="KW-1133">Transmembrane helix</keyword>
<comment type="caution">
    <text evidence="7">The sequence shown here is derived from an EMBL/GenBank/DDBJ whole genome shotgun (WGS) entry which is preliminary data.</text>
</comment>
<keyword evidence="2" id="KW-0812">Transmembrane</keyword>
<dbReference type="Pfam" id="PF03544">
    <property type="entry name" value="TonB_C"/>
    <property type="match status" value="1"/>
</dbReference>
<feature type="domain" description="TonB C-terminal" evidence="6">
    <location>
        <begin position="134"/>
        <end position="227"/>
    </location>
</feature>
<dbReference type="PROSITE" id="PS52015">
    <property type="entry name" value="TONB_CTD"/>
    <property type="match status" value="1"/>
</dbReference>
<keyword evidence="4" id="KW-0472">Membrane</keyword>